<organism evidence="1 2">
    <name type="scientific">Byssothecium circinans</name>
    <dbReference type="NCBI Taxonomy" id="147558"/>
    <lineage>
        <taxon>Eukaryota</taxon>
        <taxon>Fungi</taxon>
        <taxon>Dikarya</taxon>
        <taxon>Ascomycota</taxon>
        <taxon>Pezizomycotina</taxon>
        <taxon>Dothideomycetes</taxon>
        <taxon>Pleosporomycetidae</taxon>
        <taxon>Pleosporales</taxon>
        <taxon>Massarineae</taxon>
        <taxon>Massarinaceae</taxon>
        <taxon>Byssothecium</taxon>
    </lineage>
</organism>
<keyword evidence="2" id="KW-1185">Reference proteome</keyword>
<accession>A0A6A5T9U1</accession>
<sequence length="194" mass="21713">MGSSSCHPTFTLPQCQHASLPATLNVSQRHCQPTSPSTNLTVNLPHCRPSSPSTTFTVDHYYLTVGHLHWSPSLSTTHTCLSFEPAMALKPSYTKKKKTKTKTKQKKKNIHLHLWSHAKVEVIRSRPSRPAVAVAHAYAGGWTAGWFVAWNTHTHTHTHTHTWSREGHWSREGTLQVADSRPGILAFELVSGQW</sequence>
<reference evidence="1" key="1">
    <citation type="journal article" date="2020" name="Stud. Mycol.">
        <title>101 Dothideomycetes genomes: a test case for predicting lifestyles and emergence of pathogens.</title>
        <authorList>
            <person name="Haridas S."/>
            <person name="Albert R."/>
            <person name="Binder M."/>
            <person name="Bloem J."/>
            <person name="Labutti K."/>
            <person name="Salamov A."/>
            <person name="Andreopoulos B."/>
            <person name="Baker S."/>
            <person name="Barry K."/>
            <person name="Bills G."/>
            <person name="Bluhm B."/>
            <person name="Cannon C."/>
            <person name="Castanera R."/>
            <person name="Culley D."/>
            <person name="Daum C."/>
            <person name="Ezra D."/>
            <person name="Gonzalez J."/>
            <person name="Henrissat B."/>
            <person name="Kuo A."/>
            <person name="Liang C."/>
            <person name="Lipzen A."/>
            <person name="Lutzoni F."/>
            <person name="Magnuson J."/>
            <person name="Mondo S."/>
            <person name="Nolan M."/>
            <person name="Ohm R."/>
            <person name="Pangilinan J."/>
            <person name="Park H.-J."/>
            <person name="Ramirez L."/>
            <person name="Alfaro M."/>
            <person name="Sun H."/>
            <person name="Tritt A."/>
            <person name="Yoshinaga Y."/>
            <person name="Zwiers L.-H."/>
            <person name="Turgeon B."/>
            <person name="Goodwin S."/>
            <person name="Spatafora J."/>
            <person name="Crous P."/>
            <person name="Grigoriev I."/>
        </authorList>
    </citation>
    <scope>NUCLEOTIDE SEQUENCE</scope>
    <source>
        <strain evidence="1">CBS 675.92</strain>
    </source>
</reference>
<dbReference type="AlphaFoldDB" id="A0A6A5T9U1"/>
<gene>
    <name evidence="1" type="ORF">CC80DRAFT_282118</name>
</gene>
<evidence type="ECO:0000313" key="1">
    <source>
        <dbReference type="EMBL" id="KAF1949040.1"/>
    </source>
</evidence>
<dbReference type="Proteomes" id="UP000800035">
    <property type="component" value="Unassembled WGS sequence"/>
</dbReference>
<name>A0A6A5T9U1_9PLEO</name>
<protein>
    <submittedName>
        <fullName evidence="1">Uncharacterized protein</fullName>
    </submittedName>
</protein>
<evidence type="ECO:0000313" key="2">
    <source>
        <dbReference type="Proteomes" id="UP000800035"/>
    </source>
</evidence>
<dbReference type="EMBL" id="ML977043">
    <property type="protein sequence ID" value="KAF1949040.1"/>
    <property type="molecule type" value="Genomic_DNA"/>
</dbReference>
<proteinExistence type="predicted"/>